<evidence type="ECO:0000313" key="1">
    <source>
        <dbReference type="EMBL" id="PPE05133.1"/>
    </source>
</evidence>
<gene>
    <name evidence="1" type="ORF">ELUCI_v1c06690</name>
</gene>
<evidence type="ECO:0000313" key="2">
    <source>
        <dbReference type="Proteomes" id="UP000237865"/>
    </source>
</evidence>
<proteinExistence type="predicted"/>
<evidence type="ECO:0008006" key="3">
    <source>
        <dbReference type="Google" id="ProtNLM"/>
    </source>
</evidence>
<dbReference type="InterPro" id="IPR005046">
    <property type="entry name" value="DUF285"/>
</dbReference>
<dbReference type="EMBL" id="PHNE01000004">
    <property type="protein sequence ID" value="PPE05133.1"/>
    <property type="molecule type" value="Genomic_DNA"/>
</dbReference>
<sequence length="77" mass="8989">MRNVFDGAEAFNRDIKTVGNSWNVSNVTDMSSMFWGVKAFNRNISNWDVKNVKSYDKFDEQANSNWKANYKPQFKKA</sequence>
<organism evidence="1 2">
    <name type="scientific">Williamsoniiplasma lucivorax</name>
    <dbReference type="NCBI Taxonomy" id="209274"/>
    <lineage>
        <taxon>Bacteria</taxon>
        <taxon>Bacillati</taxon>
        <taxon>Mycoplasmatota</taxon>
        <taxon>Mollicutes</taxon>
        <taxon>Entomoplasmatales</taxon>
        <taxon>Williamsoniiplasma</taxon>
    </lineage>
</organism>
<dbReference type="Pfam" id="PF03382">
    <property type="entry name" value="DUF285"/>
    <property type="match status" value="1"/>
</dbReference>
<accession>A0A2S5RCT0</accession>
<dbReference type="AlphaFoldDB" id="A0A2S5RCT0"/>
<reference evidence="1 2" key="1">
    <citation type="submission" date="2017-11" db="EMBL/GenBank/DDBJ databases">
        <title>Genome sequence of Entomoplasma lucivorax PIPN-2 (ATCC 49196).</title>
        <authorList>
            <person name="Lo W.-S."/>
            <person name="Gasparich G.E."/>
            <person name="Kuo C.-H."/>
        </authorList>
    </citation>
    <scope>NUCLEOTIDE SEQUENCE [LARGE SCALE GENOMIC DNA]</scope>
    <source>
        <strain evidence="1 2">PIPN-2</strain>
    </source>
</reference>
<protein>
    <recommendedName>
        <fullName evidence="3">BspA family leucine-rich repeat surface protein</fullName>
    </recommendedName>
</protein>
<name>A0A2S5RCT0_9MOLU</name>
<comment type="caution">
    <text evidence="1">The sequence shown here is derived from an EMBL/GenBank/DDBJ whole genome shotgun (WGS) entry which is preliminary data.</text>
</comment>
<keyword evidence="2" id="KW-1185">Reference proteome</keyword>
<dbReference type="Proteomes" id="UP000237865">
    <property type="component" value="Unassembled WGS sequence"/>
</dbReference>